<proteinExistence type="predicted"/>
<accession>A0A7W8ZM60</accession>
<name>A0A7W8ZM60_9SPHI</name>
<sequence length="34" mass="3903">MLSRYKSGVNFKTGSFGPKQTDNFYFNVIKSLID</sequence>
<evidence type="ECO:0000313" key="2">
    <source>
        <dbReference type="Proteomes" id="UP000537204"/>
    </source>
</evidence>
<gene>
    <name evidence="1" type="ORF">HDE68_002468</name>
</gene>
<comment type="caution">
    <text evidence="1">The sequence shown here is derived from an EMBL/GenBank/DDBJ whole genome shotgun (WGS) entry which is preliminary data.</text>
</comment>
<dbReference type="AlphaFoldDB" id="A0A7W8ZM60"/>
<organism evidence="1 2">
    <name type="scientific">Pedobacter cryoconitis</name>
    <dbReference type="NCBI Taxonomy" id="188932"/>
    <lineage>
        <taxon>Bacteria</taxon>
        <taxon>Pseudomonadati</taxon>
        <taxon>Bacteroidota</taxon>
        <taxon>Sphingobacteriia</taxon>
        <taxon>Sphingobacteriales</taxon>
        <taxon>Sphingobacteriaceae</taxon>
        <taxon>Pedobacter</taxon>
    </lineage>
</organism>
<evidence type="ECO:0000313" key="1">
    <source>
        <dbReference type="EMBL" id="MBB5636567.1"/>
    </source>
</evidence>
<dbReference type="Proteomes" id="UP000537204">
    <property type="component" value="Unassembled WGS sequence"/>
</dbReference>
<reference evidence="1 2" key="1">
    <citation type="submission" date="2020-08" db="EMBL/GenBank/DDBJ databases">
        <title>Genomic Encyclopedia of Type Strains, Phase IV (KMG-V): Genome sequencing to study the core and pangenomes of soil and plant-associated prokaryotes.</title>
        <authorList>
            <person name="Whitman W."/>
        </authorList>
    </citation>
    <scope>NUCLEOTIDE SEQUENCE [LARGE SCALE GENOMIC DNA]</scope>
    <source>
        <strain evidence="1 2">S3M1</strain>
    </source>
</reference>
<protein>
    <submittedName>
        <fullName evidence="1">Uncharacterized protein</fullName>
    </submittedName>
</protein>
<dbReference type="EMBL" id="JACHCE010000003">
    <property type="protein sequence ID" value="MBB5636567.1"/>
    <property type="molecule type" value="Genomic_DNA"/>
</dbReference>